<feature type="compositionally biased region" description="Low complexity" evidence="1">
    <location>
        <begin position="362"/>
        <end position="377"/>
    </location>
</feature>
<protein>
    <recommendedName>
        <fullName evidence="5">F-box domain-containing protein</fullName>
    </recommendedName>
</protein>
<evidence type="ECO:0000256" key="2">
    <source>
        <dbReference type="SAM" id="Phobius"/>
    </source>
</evidence>
<keyword evidence="2" id="KW-1133">Transmembrane helix</keyword>
<keyword evidence="2" id="KW-0472">Membrane</keyword>
<dbReference type="SUPFAM" id="SSF52047">
    <property type="entry name" value="RNI-like"/>
    <property type="match status" value="1"/>
</dbReference>
<dbReference type="Gene3D" id="3.80.10.10">
    <property type="entry name" value="Ribonuclease Inhibitor"/>
    <property type="match status" value="1"/>
</dbReference>
<accession>A0ABP1DGA9</accession>
<dbReference type="InterPro" id="IPR032675">
    <property type="entry name" value="LRR_dom_sf"/>
</dbReference>
<feature type="transmembrane region" description="Helical" evidence="2">
    <location>
        <begin position="746"/>
        <end position="764"/>
    </location>
</feature>
<dbReference type="EMBL" id="OZ037947">
    <property type="protein sequence ID" value="CAL1706878.1"/>
    <property type="molecule type" value="Genomic_DNA"/>
</dbReference>
<evidence type="ECO:0000313" key="3">
    <source>
        <dbReference type="EMBL" id="CAL1706878.1"/>
    </source>
</evidence>
<feature type="region of interest" description="Disordered" evidence="1">
    <location>
        <begin position="362"/>
        <end position="382"/>
    </location>
</feature>
<keyword evidence="2" id="KW-0812">Transmembrane</keyword>
<feature type="transmembrane region" description="Helical" evidence="2">
    <location>
        <begin position="607"/>
        <end position="632"/>
    </location>
</feature>
<gene>
    <name evidence="3" type="ORF">GFSPODELE1_LOCUS6091</name>
</gene>
<keyword evidence="4" id="KW-1185">Reference proteome</keyword>
<proteinExistence type="predicted"/>
<evidence type="ECO:0000256" key="1">
    <source>
        <dbReference type="SAM" id="MobiDB-lite"/>
    </source>
</evidence>
<evidence type="ECO:0000313" key="4">
    <source>
        <dbReference type="Proteomes" id="UP001497453"/>
    </source>
</evidence>
<sequence length="768" mass="83698">MAMLYTFYNATDTRHDGSPSYLPASLPALPADILFEIANFLNTFSDRLHLSATCKEIYPKALPSIYAHVQLQGLPQCEATLQMLKHSPDIARHVQSLVIRPEYRRQGRKPEYIRTWNNPHVASVLVTAAAPKMDALQSFVWDGEDTLPDDRMWDILRKCCPNLKHIGTTFGSFLPSPHSHLFNFRDLEGFSLVLRDGFYAQQLHVPSRESNPVFNRLWDMLVTHSPDLKYLTITGDGSSSEPIDITRLASATWPQLCSLTFGSVSVTPPSPTAQLLPATSQSPTPLVSFIDRHVNIKRLSLHGRPTTFFGNTSVGPGELGTLDGKALPGLCEFSGSLDHLRALAGRGMSGGDPNVPVNAVNAPNQANNAQNNNNSNTPPTPTSPLAHTLRTIRFPSPIQLRDLTPLAISSVLGSMHALRNLSIGFWLQSGYDSNGVLRTIVSSCPGLERLELVCGCKPSFYLESFSRTLRTLTKLTSLSLTIVKVPGDEPMHIGASRIALSNPRLHTFTITYLPPSPSSSPSPPSASSAFVLDPFNSGGFSSVDSKFYGDVEPLEVGHYELVCDPHGIPVSLICWERKRRNYIPSMPLASLYSIPFLPFAPLDALRLGFGGLIGIGGFGSFGGLSGFGNLLARLSAIAWRSPLYPLGVPSLHPPPHHMHVALPVAHSPLINFPTFPSWTFLALLNFFSDNTSGCTSTERCCGFSSSGRLGRGKRWVCELRPSGHPDVPKKTWAQVLMEKGPAGEEARLLAICACLMLLAVWGIGQAVF</sequence>
<dbReference type="Proteomes" id="UP001497453">
    <property type="component" value="Chromosome 4"/>
</dbReference>
<reference evidence="4" key="1">
    <citation type="submission" date="2024-04" db="EMBL/GenBank/DDBJ databases">
        <authorList>
            <person name="Shaw F."/>
            <person name="Minotto A."/>
        </authorList>
    </citation>
    <scope>NUCLEOTIDE SEQUENCE [LARGE SCALE GENOMIC DNA]</scope>
</reference>
<name>A0ABP1DGA9_9APHY</name>
<evidence type="ECO:0008006" key="5">
    <source>
        <dbReference type="Google" id="ProtNLM"/>
    </source>
</evidence>
<organism evidence="3 4">
    <name type="scientific">Somion occarium</name>
    <dbReference type="NCBI Taxonomy" id="3059160"/>
    <lineage>
        <taxon>Eukaryota</taxon>
        <taxon>Fungi</taxon>
        <taxon>Dikarya</taxon>
        <taxon>Basidiomycota</taxon>
        <taxon>Agaricomycotina</taxon>
        <taxon>Agaricomycetes</taxon>
        <taxon>Polyporales</taxon>
        <taxon>Cerrenaceae</taxon>
        <taxon>Somion</taxon>
    </lineage>
</organism>